<evidence type="ECO:0000256" key="2">
    <source>
        <dbReference type="ARBA" id="ARBA00023445"/>
    </source>
</evidence>
<dbReference type="OrthoDB" id="9778052at2"/>
<keyword evidence="5" id="KW-1185">Reference proteome</keyword>
<feature type="domain" description="NAD-dependent epimerase/dehydratase" evidence="3">
    <location>
        <begin position="6"/>
        <end position="248"/>
    </location>
</feature>
<dbReference type="FunFam" id="3.40.50.720:FF:000336">
    <property type="entry name" value="Aldehyde reductase"/>
    <property type="match status" value="1"/>
</dbReference>
<evidence type="ECO:0000313" key="4">
    <source>
        <dbReference type="EMBL" id="PWH04920.1"/>
    </source>
</evidence>
<dbReference type="RefSeq" id="WP_109276981.1">
    <property type="nucleotide sequence ID" value="NZ_QFKX01000010.1"/>
</dbReference>
<dbReference type="Proteomes" id="UP000245590">
    <property type="component" value="Unassembled WGS sequence"/>
</dbReference>
<gene>
    <name evidence="4" type="ORF">DEO23_15725</name>
</gene>
<dbReference type="PANTHER" id="PTHR10366:SF564">
    <property type="entry name" value="STEROL-4-ALPHA-CARBOXYLATE 3-DEHYDROGENASE, DECARBOXYLATING"/>
    <property type="match status" value="1"/>
</dbReference>
<sequence>MSSSRVLVTGGSGLIGGHCILQLLETGHGVRATVRSLAREQEVRAALVAAGMPEDADLEFVAADLTSDDGWAEAMRDVTGALHVASPVRPGHVEDEDEVIRPAREGALRVLRAARAEGVRRVVMTSAFHAVGWGHPHTDHVFTEDDWTVLEDPGTDAYGRSKTLAERAAWTDVAQAGTGPELVTLLPVAVMGPVIGDQVSGANDVIRSMLQGHVPAAPHVYLPIVDVRDVARAHVLALGTPDAAGQRYLLADGPALELPEIARLLRRELGEAARKVPRRTLPNAVVKLGALVAPAMREIAPDLGYARRVSHEKARQELGWEPRHAHEAVLDAGRSMIEKGLLAR</sequence>
<dbReference type="GO" id="GO:0016616">
    <property type="term" value="F:oxidoreductase activity, acting on the CH-OH group of donors, NAD or NADP as acceptor"/>
    <property type="evidence" value="ECO:0007669"/>
    <property type="project" value="TreeGrafter"/>
</dbReference>
<organism evidence="4 5">
    <name type="scientific">Brachybacterium endophyticum</name>
    <dbReference type="NCBI Taxonomy" id="2182385"/>
    <lineage>
        <taxon>Bacteria</taxon>
        <taxon>Bacillati</taxon>
        <taxon>Actinomycetota</taxon>
        <taxon>Actinomycetes</taxon>
        <taxon>Micrococcales</taxon>
        <taxon>Dermabacteraceae</taxon>
        <taxon>Brachybacterium</taxon>
    </lineage>
</organism>
<comment type="similarity">
    <text evidence="2">Belongs to the NAD(P)-dependent epimerase/dehydratase family. Dihydroflavonol-4-reductase subfamily.</text>
</comment>
<dbReference type="PANTHER" id="PTHR10366">
    <property type="entry name" value="NAD DEPENDENT EPIMERASE/DEHYDRATASE"/>
    <property type="match status" value="1"/>
</dbReference>
<dbReference type="EMBL" id="QFKX01000010">
    <property type="protein sequence ID" value="PWH04920.1"/>
    <property type="molecule type" value="Genomic_DNA"/>
</dbReference>
<name>A0A2U2RGE3_9MICO</name>
<dbReference type="InterPro" id="IPR036291">
    <property type="entry name" value="NAD(P)-bd_dom_sf"/>
</dbReference>
<dbReference type="InterPro" id="IPR001509">
    <property type="entry name" value="Epimerase_deHydtase"/>
</dbReference>
<protein>
    <submittedName>
        <fullName evidence="4">Epimerase</fullName>
    </submittedName>
</protein>
<accession>A0A2U2RGE3</accession>
<dbReference type="InterPro" id="IPR050425">
    <property type="entry name" value="NAD(P)_dehydrat-like"/>
</dbReference>
<dbReference type="Pfam" id="PF01370">
    <property type="entry name" value="Epimerase"/>
    <property type="match status" value="1"/>
</dbReference>
<evidence type="ECO:0000259" key="3">
    <source>
        <dbReference type="Pfam" id="PF01370"/>
    </source>
</evidence>
<keyword evidence="1" id="KW-0560">Oxidoreductase</keyword>
<comment type="caution">
    <text evidence="4">The sequence shown here is derived from an EMBL/GenBank/DDBJ whole genome shotgun (WGS) entry which is preliminary data.</text>
</comment>
<reference evidence="4 5" key="1">
    <citation type="submission" date="2018-05" db="EMBL/GenBank/DDBJ databases">
        <title>Brachybacterium sp. M1HQ-2T, whole genome shotgun sequence.</title>
        <authorList>
            <person name="Tuo L."/>
        </authorList>
    </citation>
    <scope>NUCLEOTIDE SEQUENCE [LARGE SCALE GENOMIC DNA]</scope>
    <source>
        <strain evidence="4 5">M1HQ-2</strain>
    </source>
</reference>
<dbReference type="CDD" id="cd05227">
    <property type="entry name" value="AR_SDR_e"/>
    <property type="match status" value="1"/>
</dbReference>
<proteinExistence type="inferred from homology"/>
<dbReference type="SUPFAM" id="SSF51735">
    <property type="entry name" value="NAD(P)-binding Rossmann-fold domains"/>
    <property type="match status" value="1"/>
</dbReference>
<evidence type="ECO:0000256" key="1">
    <source>
        <dbReference type="ARBA" id="ARBA00023002"/>
    </source>
</evidence>
<dbReference type="Gene3D" id="3.40.50.720">
    <property type="entry name" value="NAD(P)-binding Rossmann-like Domain"/>
    <property type="match status" value="1"/>
</dbReference>
<dbReference type="AlphaFoldDB" id="A0A2U2RGE3"/>
<evidence type="ECO:0000313" key="5">
    <source>
        <dbReference type="Proteomes" id="UP000245590"/>
    </source>
</evidence>